<keyword evidence="1" id="KW-0472">Membrane</keyword>
<organism evidence="2 4">
    <name type="scientific">Saliniramus fredricksonii</name>
    <dbReference type="NCBI Taxonomy" id="1653334"/>
    <lineage>
        <taxon>Bacteria</taxon>
        <taxon>Pseudomonadati</taxon>
        <taxon>Pseudomonadota</taxon>
        <taxon>Alphaproteobacteria</taxon>
        <taxon>Hyphomicrobiales</taxon>
        <taxon>Salinarimonadaceae</taxon>
        <taxon>Saliniramus</taxon>
    </lineage>
</organism>
<sequence length="107" mass="11795">MFRFILRLIGFLLIAAGFVGFVVDGSRSIAAGEITYAPLGQILFQLMPGLFPMLEPAVTRHIHPALWDPVLLTILLWPAALVAFVLGLLLLWLGRKPAEPIGYLTEK</sequence>
<feature type="transmembrane region" description="Helical" evidence="1">
    <location>
        <begin position="70"/>
        <end position="93"/>
    </location>
</feature>
<reference evidence="2 4" key="1">
    <citation type="submission" date="2015-09" db="EMBL/GenBank/DDBJ databases">
        <title>Identification and resolution of microdiversity through metagenomic sequencing of parallel consortia.</title>
        <authorList>
            <person name="Nelson W.C."/>
            <person name="Romine M.F."/>
            <person name="Lindemann S.R."/>
        </authorList>
    </citation>
    <scope>NUCLEOTIDE SEQUENCE [LARGE SCALE GENOMIC DNA]</scope>
    <source>
        <strain evidence="2">HL-109</strain>
    </source>
</reference>
<evidence type="ECO:0000313" key="3">
    <source>
        <dbReference type="EMBL" id="SCC78059.1"/>
    </source>
</evidence>
<evidence type="ECO:0000313" key="2">
    <source>
        <dbReference type="EMBL" id="KPQ11072.1"/>
    </source>
</evidence>
<keyword evidence="1" id="KW-1133">Transmembrane helix</keyword>
<keyword evidence="1" id="KW-0812">Transmembrane</keyword>
<evidence type="ECO:0000313" key="5">
    <source>
        <dbReference type="Proteomes" id="UP000182800"/>
    </source>
</evidence>
<evidence type="ECO:0000313" key="4">
    <source>
        <dbReference type="Proteomes" id="UP000050497"/>
    </source>
</evidence>
<comment type="caution">
    <text evidence="2">The sequence shown here is derived from an EMBL/GenBank/DDBJ whole genome shotgun (WGS) entry which is preliminary data.</text>
</comment>
<dbReference type="OrthoDB" id="7679120at2"/>
<dbReference type="STRING" id="1653334.GA0071312_0059"/>
<dbReference type="EMBL" id="FMBM01000001">
    <property type="protein sequence ID" value="SCC78059.1"/>
    <property type="molecule type" value="Genomic_DNA"/>
</dbReference>
<proteinExistence type="predicted"/>
<dbReference type="AlphaFoldDB" id="A0A0P8A7A8"/>
<name>A0A0P8A7A8_9HYPH</name>
<protein>
    <submittedName>
        <fullName evidence="2">Uncharacterized protein</fullName>
    </submittedName>
</protein>
<dbReference type="Proteomes" id="UP000050497">
    <property type="component" value="Unassembled WGS sequence"/>
</dbReference>
<dbReference type="EMBL" id="LJSX01000010">
    <property type="protein sequence ID" value="KPQ11072.1"/>
    <property type="molecule type" value="Genomic_DNA"/>
</dbReference>
<dbReference type="Proteomes" id="UP000182800">
    <property type="component" value="Unassembled WGS sequence"/>
</dbReference>
<evidence type="ECO:0000256" key="1">
    <source>
        <dbReference type="SAM" id="Phobius"/>
    </source>
</evidence>
<accession>A0A0P8A7A8</accession>
<reference evidence="3 5" key="2">
    <citation type="submission" date="2016-08" db="EMBL/GenBank/DDBJ databases">
        <authorList>
            <person name="Varghese N."/>
            <person name="Submissions Spin"/>
        </authorList>
    </citation>
    <scope>NUCLEOTIDE SEQUENCE [LARGE SCALE GENOMIC DNA]</scope>
    <source>
        <strain evidence="3 5">HL-109</strain>
    </source>
</reference>
<dbReference type="RefSeq" id="WP_074443149.1">
    <property type="nucleotide sequence ID" value="NZ_FMBM01000001.1"/>
</dbReference>
<keyword evidence="5" id="KW-1185">Reference proteome</keyword>
<gene>
    <name evidence="3" type="ORF">GA0071312_0059</name>
    <name evidence="2" type="ORF">HLUCCO17_08005</name>
</gene>